<dbReference type="AlphaFoldDB" id="A0A238JKZ8"/>
<evidence type="ECO:0000259" key="4">
    <source>
        <dbReference type="PROSITE" id="PS01124"/>
    </source>
</evidence>
<dbReference type="PANTHER" id="PTHR47894:SF1">
    <property type="entry name" value="HTH-TYPE TRANSCRIPTIONAL REGULATOR VQSM"/>
    <property type="match status" value="1"/>
</dbReference>
<feature type="domain" description="HTH araC/xylS-type" evidence="4">
    <location>
        <begin position="253"/>
        <end position="333"/>
    </location>
</feature>
<dbReference type="GO" id="GO:0000976">
    <property type="term" value="F:transcription cis-regulatory region binding"/>
    <property type="evidence" value="ECO:0007669"/>
    <property type="project" value="TreeGrafter"/>
</dbReference>
<reference evidence="6" key="1">
    <citation type="submission" date="2017-05" db="EMBL/GenBank/DDBJ databases">
        <authorList>
            <person name="Rodrigo-Torres L."/>
            <person name="Arahal R. D."/>
            <person name="Lucena T."/>
        </authorList>
    </citation>
    <scope>NUCLEOTIDE SEQUENCE [LARGE SCALE GENOMIC DNA]</scope>
    <source>
        <strain evidence="6">CECT 8868</strain>
    </source>
</reference>
<dbReference type="EMBL" id="FXYD01000001">
    <property type="protein sequence ID" value="SMX30884.1"/>
    <property type="molecule type" value="Genomic_DNA"/>
</dbReference>
<dbReference type="Pfam" id="PF12833">
    <property type="entry name" value="HTH_18"/>
    <property type="match status" value="1"/>
</dbReference>
<dbReference type="OrthoDB" id="9805730at2"/>
<keyword evidence="6" id="KW-1185">Reference proteome</keyword>
<proteinExistence type="predicted"/>
<dbReference type="Proteomes" id="UP000203464">
    <property type="component" value="Unassembled WGS sequence"/>
</dbReference>
<keyword evidence="1" id="KW-0805">Transcription regulation</keyword>
<gene>
    <name evidence="5" type="primary">virS</name>
    <name evidence="5" type="ORF">OCA8868_00080</name>
</gene>
<dbReference type="RefSeq" id="WP_093994591.1">
    <property type="nucleotide sequence ID" value="NZ_FXYD01000001.1"/>
</dbReference>
<dbReference type="PROSITE" id="PS01124">
    <property type="entry name" value="HTH_ARAC_FAMILY_2"/>
    <property type="match status" value="1"/>
</dbReference>
<dbReference type="Gene3D" id="1.10.10.60">
    <property type="entry name" value="Homeodomain-like"/>
    <property type="match status" value="1"/>
</dbReference>
<keyword evidence="2" id="KW-0238">DNA-binding</keyword>
<keyword evidence="3" id="KW-0804">Transcription</keyword>
<evidence type="ECO:0000256" key="2">
    <source>
        <dbReference type="ARBA" id="ARBA00023125"/>
    </source>
</evidence>
<dbReference type="GO" id="GO:0003700">
    <property type="term" value="F:DNA-binding transcription factor activity"/>
    <property type="evidence" value="ECO:0007669"/>
    <property type="project" value="InterPro"/>
</dbReference>
<organism evidence="5 6">
    <name type="scientific">Octadecabacter ascidiaceicola</name>
    <dbReference type="NCBI Taxonomy" id="1655543"/>
    <lineage>
        <taxon>Bacteria</taxon>
        <taxon>Pseudomonadati</taxon>
        <taxon>Pseudomonadota</taxon>
        <taxon>Alphaproteobacteria</taxon>
        <taxon>Rhodobacterales</taxon>
        <taxon>Roseobacteraceae</taxon>
        <taxon>Octadecabacter</taxon>
    </lineage>
</organism>
<name>A0A238JKZ8_9RHOB</name>
<evidence type="ECO:0000313" key="6">
    <source>
        <dbReference type="Proteomes" id="UP000203464"/>
    </source>
</evidence>
<dbReference type="Pfam" id="PF12625">
    <property type="entry name" value="Arabinose_bd"/>
    <property type="match status" value="1"/>
</dbReference>
<evidence type="ECO:0000256" key="1">
    <source>
        <dbReference type="ARBA" id="ARBA00023015"/>
    </source>
</evidence>
<accession>A0A238JKZ8</accession>
<dbReference type="SMART" id="SM00342">
    <property type="entry name" value="HTH_ARAC"/>
    <property type="match status" value="1"/>
</dbReference>
<sequence length="340" mass="38624">MTQNDRHVSFRPVAPVFVAEALDCARKADLDIDRLLHDARVPPDRLDRLNTEDFGRIWLTLSLQMRDEFFGLGARPMPPGSTTLLGHAIRGAQTLEIAMKRALRFLRVVLDEPYGTMRTTGRNCVVELHGATPSQSAFTYRAFFLILHGFNCWSAKERIPIKAVSFPCPEPVGQSDYRDFFGVPVVFDAPVARLVFDQKYLSRRAARSEKDLKTFLRTLPEAFLRGYRDTEGLKHVIVEKCLRGAPADWPDADGIADDLGMSRSTLHRMLKDEGHSVTLLKDEQRRNRATVLLSRTDQSISQISEAVGYADEGAFYRAFYRWYQTTPGTLREKPGQFKIK</sequence>
<dbReference type="InterPro" id="IPR032687">
    <property type="entry name" value="AraC-type_N"/>
</dbReference>
<evidence type="ECO:0000256" key="3">
    <source>
        <dbReference type="ARBA" id="ARBA00023163"/>
    </source>
</evidence>
<dbReference type="SUPFAM" id="SSF46689">
    <property type="entry name" value="Homeodomain-like"/>
    <property type="match status" value="1"/>
</dbReference>
<dbReference type="GO" id="GO:0005829">
    <property type="term" value="C:cytosol"/>
    <property type="evidence" value="ECO:0007669"/>
    <property type="project" value="TreeGrafter"/>
</dbReference>
<dbReference type="InterPro" id="IPR009057">
    <property type="entry name" value="Homeodomain-like_sf"/>
</dbReference>
<evidence type="ECO:0000313" key="5">
    <source>
        <dbReference type="EMBL" id="SMX30884.1"/>
    </source>
</evidence>
<protein>
    <submittedName>
        <fullName evidence="5">HTH-type transcriptional regulator VirS</fullName>
    </submittedName>
</protein>
<dbReference type="PANTHER" id="PTHR47894">
    <property type="entry name" value="HTH-TYPE TRANSCRIPTIONAL REGULATOR GADX"/>
    <property type="match status" value="1"/>
</dbReference>
<dbReference type="InterPro" id="IPR018060">
    <property type="entry name" value="HTH_AraC"/>
</dbReference>